<keyword evidence="10" id="KW-1185">Reference proteome</keyword>
<keyword evidence="3 7" id="KW-0812">Transmembrane</keyword>
<feature type="transmembrane region" description="Helical" evidence="7">
    <location>
        <begin position="959"/>
        <end position="981"/>
    </location>
</feature>
<feature type="compositionally biased region" description="Pro residues" evidence="6">
    <location>
        <begin position="343"/>
        <end position="363"/>
    </location>
</feature>
<name>A0A1Y1HJZ3_KLENI</name>
<feature type="transmembrane region" description="Helical" evidence="7">
    <location>
        <begin position="919"/>
        <end position="939"/>
    </location>
</feature>
<organism evidence="9 10">
    <name type="scientific">Klebsormidium nitens</name>
    <name type="common">Green alga</name>
    <name type="synonym">Ulothrix nitens</name>
    <dbReference type="NCBI Taxonomy" id="105231"/>
    <lineage>
        <taxon>Eukaryota</taxon>
        <taxon>Viridiplantae</taxon>
        <taxon>Streptophyta</taxon>
        <taxon>Klebsormidiophyceae</taxon>
        <taxon>Klebsormidiales</taxon>
        <taxon>Klebsormidiaceae</taxon>
        <taxon>Klebsormidium</taxon>
    </lineage>
</organism>
<comment type="similarity">
    <text evidence="2">Belongs to the TMC family.</text>
</comment>
<feature type="compositionally biased region" description="Basic and acidic residues" evidence="6">
    <location>
        <begin position="23"/>
        <end position="32"/>
    </location>
</feature>
<feature type="compositionally biased region" description="Low complexity" evidence="6">
    <location>
        <begin position="177"/>
        <end position="194"/>
    </location>
</feature>
<evidence type="ECO:0000313" key="9">
    <source>
        <dbReference type="EMBL" id="GAQ78875.1"/>
    </source>
</evidence>
<dbReference type="OrthoDB" id="1936208at2759"/>
<feature type="region of interest" description="Disordered" evidence="6">
    <location>
        <begin position="325"/>
        <end position="456"/>
    </location>
</feature>
<feature type="region of interest" description="Disordered" evidence="6">
    <location>
        <begin position="492"/>
        <end position="552"/>
    </location>
</feature>
<evidence type="ECO:0000256" key="3">
    <source>
        <dbReference type="ARBA" id="ARBA00022692"/>
    </source>
</evidence>
<feature type="transmembrane region" description="Helical" evidence="7">
    <location>
        <begin position="818"/>
        <end position="836"/>
    </location>
</feature>
<evidence type="ECO:0000256" key="4">
    <source>
        <dbReference type="ARBA" id="ARBA00022989"/>
    </source>
</evidence>
<feature type="compositionally biased region" description="Acidic residues" evidence="6">
    <location>
        <begin position="612"/>
        <end position="624"/>
    </location>
</feature>
<evidence type="ECO:0000259" key="8">
    <source>
        <dbReference type="Pfam" id="PF07810"/>
    </source>
</evidence>
<dbReference type="GO" id="GO:0005886">
    <property type="term" value="C:plasma membrane"/>
    <property type="evidence" value="ECO:0007669"/>
    <property type="project" value="InterPro"/>
</dbReference>
<feature type="transmembrane region" description="Helical" evidence="7">
    <location>
        <begin position="1154"/>
        <end position="1176"/>
    </location>
</feature>
<dbReference type="Pfam" id="PF07810">
    <property type="entry name" value="TMC"/>
    <property type="match status" value="1"/>
</dbReference>
<dbReference type="STRING" id="105231.A0A1Y1HJZ3"/>
<keyword evidence="4 7" id="KW-1133">Transmembrane helix</keyword>
<feature type="compositionally biased region" description="Pro residues" evidence="6">
    <location>
        <begin position="195"/>
        <end position="226"/>
    </location>
</feature>
<dbReference type="PANTHER" id="PTHR23302:SF24">
    <property type="entry name" value="TMC DOMAIN-CONTAINING PROTEIN"/>
    <property type="match status" value="1"/>
</dbReference>
<gene>
    <name evidence="9" type="ORF">KFL_000200270</name>
</gene>
<feature type="region of interest" description="Disordered" evidence="6">
    <location>
        <begin position="570"/>
        <end position="589"/>
    </location>
</feature>
<feature type="region of interest" description="Disordered" evidence="6">
    <location>
        <begin position="604"/>
        <end position="626"/>
    </location>
</feature>
<dbReference type="PANTHER" id="PTHR23302">
    <property type="entry name" value="TRANSMEMBRANE CHANNEL-RELATED"/>
    <property type="match status" value="1"/>
</dbReference>
<feature type="transmembrane region" description="Helical" evidence="7">
    <location>
        <begin position="1126"/>
        <end position="1142"/>
    </location>
</feature>
<dbReference type="Proteomes" id="UP000054558">
    <property type="component" value="Unassembled WGS sequence"/>
</dbReference>
<dbReference type="EMBL" id="DF236969">
    <property type="protein sequence ID" value="GAQ78875.1"/>
    <property type="molecule type" value="Genomic_DNA"/>
</dbReference>
<evidence type="ECO:0000256" key="7">
    <source>
        <dbReference type="SAM" id="Phobius"/>
    </source>
</evidence>
<protein>
    <recommendedName>
        <fullName evidence="8">TMC domain-containing protein</fullName>
    </recommendedName>
</protein>
<feature type="compositionally biased region" description="Low complexity" evidence="6">
    <location>
        <begin position="1400"/>
        <end position="1446"/>
    </location>
</feature>
<feature type="transmembrane region" description="Helical" evidence="7">
    <location>
        <begin position="739"/>
        <end position="761"/>
    </location>
</feature>
<keyword evidence="5 7" id="KW-0472">Membrane</keyword>
<evidence type="ECO:0000256" key="5">
    <source>
        <dbReference type="ARBA" id="ARBA00023136"/>
    </source>
</evidence>
<evidence type="ECO:0000256" key="1">
    <source>
        <dbReference type="ARBA" id="ARBA00004141"/>
    </source>
</evidence>
<feature type="compositionally biased region" description="Basic and acidic residues" evidence="6">
    <location>
        <begin position="117"/>
        <end position="127"/>
    </location>
</feature>
<feature type="region of interest" description="Disordered" evidence="6">
    <location>
        <begin position="638"/>
        <end position="657"/>
    </location>
</feature>
<comment type="subcellular location">
    <subcellularLocation>
        <location evidence="1">Membrane</location>
        <topology evidence="1">Multi-pass membrane protein</topology>
    </subcellularLocation>
</comment>
<feature type="region of interest" description="Disordered" evidence="6">
    <location>
        <begin position="249"/>
        <end position="271"/>
    </location>
</feature>
<feature type="domain" description="TMC" evidence="8">
    <location>
        <begin position="1085"/>
        <end position="1182"/>
    </location>
</feature>
<proteinExistence type="inferred from homology"/>
<feature type="compositionally biased region" description="Polar residues" evidence="6">
    <location>
        <begin position="249"/>
        <end position="262"/>
    </location>
</feature>
<sequence>MESDPAANGGATERSSRDSSGSAKEHHQREQEDILASLVDTVAQDVASRTSTDGNPSSSEAPLEAEGPSTSAEVPPSAPAARRRSSGRKWPVVQPPQRYAQGTVVAAKGSNRSSEGTSRRTSNEEIPKAAPVAAQAAKRQSSKGQGGAVEENGDATSLADPPQLAKPAPVPNPNPNPKSSAVADANPVVQQPSSPLLPPPISQAPPLWQAPPPATQPEAPPIPAPAPQLDQAFLNAYTLQSMLSSMQPLRNAQQPSLSQGFQTPPHGYATPPQGYHTPPQGFQMLHPQMYTAWPPQGYLVSPSAINVPQPVMQLVMPQMQTADQQHFAAAPGHQDFRSLLNPANPPLPSPILEPVTAPPPPPFLARQESRKLASQQAVLPPEKPSELPPLLRTNLSRFGDNHNYADIIQGGSQSTFPPETAPQEEPQPKGPQYRERSATTDGAPPDLSGSEPPRARAATLDTIRASRSMVSRAGTSFTVPVREVFTVVSEDEAYGQPGEGSPYEVEGNNGAPDGGLGGIEESVSPRRQPFLGQDRFSDSPQEIDESRAEGRGQGVATIMAALKAGQGELGRPASTLHRTPNEDQILEAINRSRKTKSFIDRAYGNLDSGHDEAEEEESEEETEETQLALPAIVTKRTMSPSYGANGPNKRMTRAEKKRKVVEDTLSKVLSRIAIHEEEAEAARSEQKRRGWWAARRERAALKKRGKQRFEGTDLWDDQLKLLEGRFGSSISLTFAFLRFVFYMNVLTSLCWFLLVILPFLVSPPPTFSWSLFTSTSVQKLLQGNGLDKTFIFYGGYDYKYWTGSGSPGDQKSWYQTDYMYPLAILTMFLIGLLAIMRKIAQRLAGEGDSSIVQGNKYFPFSTLVFGSWDFHITNVETALKLRRGIRMQLREMLNDARAAQNEEVISTGSTRVLLAMQRAFVLMVLWPLLVVGTAFVVVLAITKGDYLNTHLGSDFGQSIILALINTFGPALVRFLVALEFWRPATAERVETTKIYVIRMINAGTLFYRLYYIFRSAAKVSQGTTYGFVSSTQNGVQVTSSTVPTCNAANQFKCDEGYECCTAGADYCESDPNTVGSQVGQCVTACVENVIGRLLLRFLVVNSLISNASELGYSLVMLLFTQKKRQILVPDMAIDIIYIQVLVPDRDIDILYIQSLVWISAIYCPLAPFFGACLNAFTFFWMKTSPKTGTDVFVLSLPPFPPVRGPGENLVPEKRNAVTNLVPPSPFQNVTLNVALATCAPPEKTYSASRTSNLTYGLLLVTLLLCSVPATISFLQTHEACGPHAFSSMQKRINYYIDRAPPALHLAFQYVGNPAILGGVIALLVFALILVRAKETKYQNSMAMTQKELSNYRKETHQKISDIRLQSMGLSPSPLSVSGRSTPAHVAPQKSMLLARSRNGSPSRQSPRSPHTPTSPQSPQPESARSVMSTSSYTSQSALLQTTRMRR</sequence>
<evidence type="ECO:0000256" key="2">
    <source>
        <dbReference type="ARBA" id="ARBA00006510"/>
    </source>
</evidence>
<feature type="compositionally biased region" description="Low complexity" evidence="6">
    <location>
        <begin position="128"/>
        <end position="138"/>
    </location>
</feature>
<feature type="region of interest" description="Disordered" evidence="6">
    <location>
        <begin position="1"/>
        <end position="227"/>
    </location>
</feature>
<dbReference type="InterPro" id="IPR038900">
    <property type="entry name" value="TMC"/>
</dbReference>
<feature type="transmembrane region" description="Helical" evidence="7">
    <location>
        <begin position="1253"/>
        <end position="1274"/>
    </location>
</feature>
<accession>A0A1Y1HJZ3</accession>
<evidence type="ECO:0000313" key="10">
    <source>
        <dbReference type="Proteomes" id="UP000054558"/>
    </source>
</evidence>
<feature type="region of interest" description="Disordered" evidence="6">
    <location>
        <begin position="1395"/>
        <end position="1446"/>
    </location>
</feature>
<feature type="compositionally biased region" description="Polar residues" evidence="6">
    <location>
        <begin position="47"/>
        <end position="60"/>
    </location>
</feature>
<reference evidence="9 10" key="1">
    <citation type="journal article" date="2014" name="Nat. Commun.">
        <title>Klebsormidium flaccidum genome reveals primary factors for plant terrestrial adaptation.</title>
        <authorList>
            <person name="Hori K."/>
            <person name="Maruyama F."/>
            <person name="Fujisawa T."/>
            <person name="Togashi T."/>
            <person name="Yamamoto N."/>
            <person name="Seo M."/>
            <person name="Sato S."/>
            <person name="Yamada T."/>
            <person name="Mori H."/>
            <person name="Tajima N."/>
            <person name="Moriyama T."/>
            <person name="Ikeuchi M."/>
            <person name="Watanabe M."/>
            <person name="Wada H."/>
            <person name="Kobayashi K."/>
            <person name="Saito M."/>
            <person name="Masuda T."/>
            <person name="Sasaki-Sekimoto Y."/>
            <person name="Mashiguchi K."/>
            <person name="Awai K."/>
            <person name="Shimojima M."/>
            <person name="Masuda S."/>
            <person name="Iwai M."/>
            <person name="Nobusawa T."/>
            <person name="Narise T."/>
            <person name="Kondo S."/>
            <person name="Saito H."/>
            <person name="Sato R."/>
            <person name="Murakawa M."/>
            <person name="Ihara Y."/>
            <person name="Oshima-Yamada Y."/>
            <person name="Ohtaka K."/>
            <person name="Satoh M."/>
            <person name="Sonobe K."/>
            <person name="Ishii M."/>
            <person name="Ohtani R."/>
            <person name="Kanamori-Sato M."/>
            <person name="Honoki R."/>
            <person name="Miyazaki D."/>
            <person name="Mochizuki H."/>
            <person name="Umetsu J."/>
            <person name="Higashi K."/>
            <person name="Shibata D."/>
            <person name="Kamiya Y."/>
            <person name="Sato N."/>
            <person name="Nakamura Y."/>
            <person name="Tabata S."/>
            <person name="Ida S."/>
            <person name="Kurokawa K."/>
            <person name="Ohta H."/>
        </authorList>
    </citation>
    <scope>NUCLEOTIDE SEQUENCE [LARGE SCALE GENOMIC DNA]</scope>
    <source>
        <strain evidence="9 10">NIES-2285</strain>
    </source>
</reference>
<dbReference type="InterPro" id="IPR012496">
    <property type="entry name" value="TMC_dom"/>
</dbReference>
<feature type="transmembrane region" description="Helical" evidence="7">
    <location>
        <begin position="1310"/>
        <end position="1330"/>
    </location>
</feature>
<evidence type="ECO:0000256" key="6">
    <source>
        <dbReference type="SAM" id="MobiDB-lite"/>
    </source>
</evidence>